<comment type="similarity">
    <text evidence="1">Belongs to the Gfa family.</text>
</comment>
<evidence type="ECO:0000256" key="3">
    <source>
        <dbReference type="ARBA" id="ARBA00022833"/>
    </source>
</evidence>
<dbReference type="Gene3D" id="3.90.1590.10">
    <property type="entry name" value="glutathione-dependent formaldehyde- activating enzyme (gfa)"/>
    <property type="match status" value="1"/>
</dbReference>
<evidence type="ECO:0000259" key="5">
    <source>
        <dbReference type="PROSITE" id="PS51891"/>
    </source>
</evidence>
<keyword evidence="3" id="KW-0862">Zinc</keyword>
<dbReference type="PANTHER" id="PTHR33337">
    <property type="entry name" value="GFA DOMAIN-CONTAINING PROTEIN"/>
    <property type="match status" value="1"/>
</dbReference>
<keyword evidence="4" id="KW-0456">Lyase</keyword>
<proteinExistence type="inferred from homology"/>
<organism evidence="6 7">
    <name type="scientific">Undibacterium umbellatum</name>
    <dbReference type="NCBI Taxonomy" id="2762300"/>
    <lineage>
        <taxon>Bacteria</taxon>
        <taxon>Pseudomonadati</taxon>
        <taxon>Pseudomonadota</taxon>
        <taxon>Betaproteobacteria</taxon>
        <taxon>Burkholderiales</taxon>
        <taxon>Oxalobacteraceae</taxon>
        <taxon>Undibacterium</taxon>
    </lineage>
</organism>
<comment type="caution">
    <text evidence="6">The sequence shown here is derived from an EMBL/GenBank/DDBJ whole genome shotgun (WGS) entry which is preliminary data.</text>
</comment>
<dbReference type="Proteomes" id="UP000646911">
    <property type="component" value="Unassembled WGS sequence"/>
</dbReference>
<evidence type="ECO:0000256" key="2">
    <source>
        <dbReference type="ARBA" id="ARBA00022723"/>
    </source>
</evidence>
<dbReference type="PANTHER" id="PTHR33337:SF3">
    <property type="entry name" value="CENP-V_GFA DOMAIN-CONTAINING PROTEIN"/>
    <property type="match status" value="1"/>
</dbReference>
<gene>
    <name evidence="6" type="ORF">H8L47_16855</name>
</gene>
<dbReference type="EMBL" id="JACOFX010000009">
    <property type="protein sequence ID" value="MBC3909229.1"/>
    <property type="molecule type" value="Genomic_DNA"/>
</dbReference>
<dbReference type="SUPFAM" id="SSF51316">
    <property type="entry name" value="Mss4-like"/>
    <property type="match status" value="1"/>
</dbReference>
<sequence>MSEIFEGQCQCGEVQYRVSGESLTLFACHCHDCQRQSSSAFGMALWIRLQQMQLKTGQPKLWVRKMPSGREMECSFCPTCGTRLFHRLLGQTEIISIKPGTLNDTSSLQPVAHIWTSSVQPWLHLDEDCLHYTGNPDDFQTLFEAWKKNFAE</sequence>
<evidence type="ECO:0000313" key="6">
    <source>
        <dbReference type="EMBL" id="MBC3909229.1"/>
    </source>
</evidence>
<evidence type="ECO:0000313" key="7">
    <source>
        <dbReference type="Proteomes" id="UP000646911"/>
    </source>
</evidence>
<feature type="domain" description="CENP-V/GFA" evidence="5">
    <location>
        <begin position="5"/>
        <end position="123"/>
    </location>
</feature>
<accession>A0ABR6ZBV2</accession>
<evidence type="ECO:0000256" key="1">
    <source>
        <dbReference type="ARBA" id="ARBA00005495"/>
    </source>
</evidence>
<dbReference type="InterPro" id="IPR006913">
    <property type="entry name" value="CENP-V/GFA"/>
</dbReference>
<dbReference type="PROSITE" id="PS51891">
    <property type="entry name" value="CENP_V_GFA"/>
    <property type="match status" value="1"/>
</dbReference>
<evidence type="ECO:0000256" key="4">
    <source>
        <dbReference type="ARBA" id="ARBA00023239"/>
    </source>
</evidence>
<keyword evidence="7" id="KW-1185">Reference proteome</keyword>
<dbReference type="InterPro" id="IPR011057">
    <property type="entry name" value="Mss4-like_sf"/>
</dbReference>
<dbReference type="Pfam" id="PF04828">
    <property type="entry name" value="GFA"/>
    <property type="match status" value="1"/>
</dbReference>
<protein>
    <submittedName>
        <fullName evidence="6">GFA family protein</fullName>
    </submittedName>
</protein>
<name>A0ABR6ZBV2_9BURK</name>
<keyword evidence="2" id="KW-0479">Metal-binding</keyword>
<dbReference type="RefSeq" id="WP_186954765.1">
    <property type="nucleotide sequence ID" value="NZ_JACOFX010000009.1"/>
</dbReference>
<reference evidence="6 7" key="1">
    <citation type="submission" date="2020-08" db="EMBL/GenBank/DDBJ databases">
        <title>Novel species isolated from subtropical streams in China.</title>
        <authorList>
            <person name="Lu H."/>
        </authorList>
    </citation>
    <scope>NUCLEOTIDE SEQUENCE [LARGE SCALE GENOMIC DNA]</scope>
    <source>
        <strain evidence="6 7">NL8W</strain>
    </source>
</reference>